<dbReference type="EMBL" id="CP003349">
    <property type="protein sequence ID" value="AFD07343.1"/>
    <property type="molecule type" value="Genomic_DNA"/>
</dbReference>
<dbReference type="RefSeq" id="WP_014680570.1">
    <property type="nucleotide sequence ID" value="NC_017770.1"/>
</dbReference>
<keyword evidence="4" id="KW-1185">Reference proteome</keyword>
<keyword evidence="2" id="KW-1133">Transmembrane helix</keyword>
<dbReference type="Proteomes" id="UP000007590">
    <property type="component" value="Chromosome"/>
</dbReference>
<dbReference type="AlphaFoldDB" id="H8KUH8"/>
<evidence type="ECO:0000256" key="1">
    <source>
        <dbReference type="SAM" id="MobiDB-lite"/>
    </source>
</evidence>
<evidence type="ECO:0000313" key="4">
    <source>
        <dbReference type="Proteomes" id="UP000007590"/>
    </source>
</evidence>
<feature type="transmembrane region" description="Helical" evidence="2">
    <location>
        <begin position="62"/>
        <end position="81"/>
    </location>
</feature>
<protein>
    <recommendedName>
        <fullName evidence="5">Glycine zipper domain-containing protein</fullName>
    </recommendedName>
</protein>
<name>H8KUH8_SOLCM</name>
<reference evidence="3" key="1">
    <citation type="submission" date="2012-02" db="EMBL/GenBank/DDBJ databases">
        <title>The complete genome of Solitalea canadensis DSM 3403.</title>
        <authorList>
            <consortium name="US DOE Joint Genome Institute (JGI-PGF)"/>
            <person name="Lucas S."/>
            <person name="Copeland A."/>
            <person name="Lapidus A."/>
            <person name="Glavina del Rio T."/>
            <person name="Dalin E."/>
            <person name="Tice H."/>
            <person name="Bruce D."/>
            <person name="Goodwin L."/>
            <person name="Pitluck S."/>
            <person name="Peters L."/>
            <person name="Ovchinnikova G."/>
            <person name="Lu M."/>
            <person name="Kyrpides N."/>
            <person name="Mavromatis K."/>
            <person name="Ivanova N."/>
            <person name="Brettin T."/>
            <person name="Detter J.C."/>
            <person name="Han C."/>
            <person name="Larimer F."/>
            <person name="Land M."/>
            <person name="Hauser L."/>
            <person name="Markowitz V."/>
            <person name="Cheng J.-F."/>
            <person name="Hugenholtz P."/>
            <person name="Woyke T."/>
            <person name="Wu D."/>
            <person name="Spring S."/>
            <person name="Schroeder M."/>
            <person name="Kopitz M."/>
            <person name="Brambilla E."/>
            <person name="Klenk H.-P."/>
            <person name="Eisen J.A."/>
        </authorList>
    </citation>
    <scope>NUCLEOTIDE SEQUENCE</scope>
    <source>
        <strain evidence="3">DSM 3403</strain>
    </source>
</reference>
<feature type="compositionally biased region" description="Basic residues" evidence="1">
    <location>
        <begin position="1"/>
        <end position="20"/>
    </location>
</feature>
<feature type="transmembrane region" description="Helical" evidence="2">
    <location>
        <begin position="38"/>
        <end position="56"/>
    </location>
</feature>
<evidence type="ECO:0000313" key="3">
    <source>
        <dbReference type="EMBL" id="AFD07343.1"/>
    </source>
</evidence>
<dbReference type="KEGG" id="scn:Solca_2301"/>
<dbReference type="HOGENOM" id="CLU_2467365_0_0_10"/>
<gene>
    <name evidence="3" type="ordered locus">Solca_2301</name>
</gene>
<evidence type="ECO:0008006" key="5">
    <source>
        <dbReference type="Google" id="ProtNLM"/>
    </source>
</evidence>
<accession>H8KUH8</accession>
<dbReference type="eggNOG" id="ENOG502ZCU1">
    <property type="taxonomic scope" value="Bacteria"/>
</dbReference>
<proteinExistence type="predicted"/>
<keyword evidence="2" id="KW-0472">Membrane</keyword>
<keyword evidence="2" id="KW-0812">Transmembrane</keyword>
<evidence type="ECO:0000256" key="2">
    <source>
        <dbReference type="SAM" id="Phobius"/>
    </source>
</evidence>
<organism evidence="3 4">
    <name type="scientific">Solitalea canadensis (strain ATCC 29591 / DSM 3403 / JCM 21819 / LMG 8368 / NBRC 15130 / NCIMB 12057 / USAM 9D)</name>
    <name type="common">Flexibacter canadensis</name>
    <dbReference type="NCBI Taxonomy" id="929556"/>
    <lineage>
        <taxon>Bacteria</taxon>
        <taxon>Pseudomonadati</taxon>
        <taxon>Bacteroidota</taxon>
        <taxon>Sphingobacteriia</taxon>
        <taxon>Sphingobacteriales</taxon>
        <taxon>Sphingobacteriaceae</taxon>
        <taxon>Solitalea</taxon>
    </lineage>
</organism>
<sequence>MPQSRNRQKHHTHQQAHHQQHSAVQSHPVPYKKNKTSWFFAIFVGIIGAVVAFFLYKMNWISAVSGAVIGGIFGYLIGNFISKASKTR</sequence>
<feature type="region of interest" description="Disordered" evidence="1">
    <location>
        <begin position="1"/>
        <end position="28"/>
    </location>
</feature>